<keyword evidence="1" id="KW-0472">Membrane</keyword>
<keyword evidence="1" id="KW-0812">Transmembrane</keyword>
<keyword evidence="1" id="KW-1133">Transmembrane helix</keyword>
<dbReference type="EMBL" id="DVKS01000230">
    <property type="protein sequence ID" value="HIT43170.1"/>
    <property type="molecule type" value="Genomic_DNA"/>
</dbReference>
<organism evidence="2 3">
    <name type="scientific">Candidatus Caccovicinus merdipullorum</name>
    <dbReference type="NCBI Taxonomy" id="2840724"/>
    <lineage>
        <taxon>Bacteria</taxon>
        <taxon>Bacillati</taxon>
        <taxon>Bacillota</taxon>
        <taxon>Clostridia</taxon>
        <taxon>Eubacteriales</taxon>
        <taxon>Candidatus Caccovicinus</taxon>
    </lineage>
</organism>
<feature type="transmembrane region" description="Helical" evidence="1">
    <location>
        <begin position="6"/>
        <end position="24"/>
    </location>
</feature>
<gene>
    <name evidence="2" type="ORF">IAB60_13925</name>
</gene>
<reference evidence="2" key="2">
    <citation type="journal article" date="2021" name="PeerJ">
        <title>Extensive microbial diversity within the chicken gut microbiome revealed by metagenomics and culture.</title>
        <authorList>
            <person name="Gilroy R."/>
            <person name="Ravi A."/>
            <person name="Getino M."/>
            <person name="Pursley I."/>
            <person name="Horton D.L."/>
            <person name="Alikhan N.F."/>
            <person name="Baker D."/>
            <person name="Gharbi K."/>
            <person name="Hall N."/>
            <person name="Watson M."/>
            <person name="Adriaenssens E.M."/>
            <person name="Foster-Nyarko E."/>
            <person name="Jarju S."/>
            <person name="Secka A."/>
            <person name="Antonio M."/>
            <person name="Oren A."/>
            <person name="Chaudhuri R.R."/>
            <person name="La Ragione R."/>
            <person name="Hildebrand F."/>
            <person name="Pallen M.J."/>
        </authorList>
    </citation>
    <scope>NUCLEOTIDE SEQUENCE</scope>
    <source>
        <strain evidence="2">CHK123-3438</strain>
    </source>
</reference>
<evidence type="ECO:0000313" key="3">
    <source>
        <dbReference type="Proteomes" id="UP000886860"/>
    </source>
</evidence>
<reference evidence="2" key="1">
    <citation type="submission" date="2020-10" db="EMBL/GenBank/DDBJ databases">
        <authorList>
            <person name="Gilroy R."/>
        </authorList>
    </citation>
    <scope>NUCLEOTIDE SEQUENCE</scope>
    <source>
        <strain evidence="2">CHK123-3438</strain>
    </source>
</reference>
<dbReference type="AlphaFoldDB" id="A0A9D1GLJ2"/>
<dbReference type="Proteomes" id="UP000886860">
    <property type="component" value="Unassembled WGS sequence"/>
</dbReference>
<accession>A0A9D1GLJ2</accession>
<sequence length="252" mass="28987">MMNIILMEFGVLLLTVTVLLLIGLQLSKRQRERVSDKQSAYRKAVEIDSDEMFLHGIKTGVGNAFVYGTVSAEDPVTAEWTPGPCILAQVDTEHYTMHTRWVTKTRVLPQGKTETYQEMETYYTWDCIYKNILHAQKIRFRGQILPYQSISFPPPAQYKVLYQGPDVRYRYYVLNSPITGTVFTTLTRDGMKKGSRFYCNLNLKEAKSRALEGENRQMPLFWLIWAIITVSLALPVCLLALPFVINFASAWH</sequence>
<name>A0A9D1GLJ2_9FIRM</name>
<evidence type="ECO:0000313" key="2">
    <source>
        <dbReference type="EMBL" id="HIT43170.1"/>
    </source>
</evidence>
<proteinExistence type="predicted"/>
<feature type="transmembrane region" description="Helical" evidence="1">
    <location>
        <begin position="220"/>
        <end position="245"/>
    </location>
</feature>
<evidence type="ECO:0000256" key="1">
    <source>
        <dbReference type="SAM" id="Phobius"/>
    </source>
</evidence>
<protein>
    <submittedName>
        <fullName evidence="2">Uncharacterized protein</fullName>
    </submittedName>
</protein>
<comment type="caution">
    <text evidence="2">The sequence shown here is derived from an EMBL/GenBank/DDBJ whole genome shotgun (WGS) entry which is preliminary data.</text>
</comment>